<dbReference type="InterPro" id="IPR000093">
    <property type="entry name" value="DNA_Rcmb_RecR"/>
</dbReference>
<dbReference type="Pfam" id="PF13662">
    <property type="entry name" value="Toprim_4"/>
    <property type="match status" value="1"/>
</dbReference>
<dbReference type="InterPro" id="IPR034137">
    <property type="entry name" value="TOPRIM_RecR"/>
</dbReference>
<evidence type="ECO:0000259" key="8">
    <source>
        <dbReference type="PROSITE" id="PS50880"/>
    </source>
</evidence>
<dbReference type="Gene3D" id="1.10.8.420">
    <property type="entry name" value="RecR Domain 1"/>
    <property type="match status" value="1"/>
</dbReference>
<dbReference type="GO" id="GO:0008270">
    <property type="term" value="F:zinc ion binding"/>
    <property type="evidence" value="ECO:0007669"/>
    <property type="project" value="UniProtKB-KW"/>
</dbReference>
<dbReference type="Gene3D" id="3.40.1360.10">
    <property type="match status" value="1"/>
</dbReference>
<dbReference type="InterPro" id="IPR015967">
    <property type="entry name" value="Rcmb_RecR_Znf"/>
</dbReference>
<dbReference type="Gene3D" id="6.10.250.240">
    <property type="match status" value="1"/>
</dbReference>
<dbReference type="PANTHER" id="PTHR30446">
    <property type="entry name" value="RECOMBINATION PROTEIN RECR"/>
    <property type="match status" value="1"/>
</dbReference>
<comment type="similarity">
    <text evidence="7">Belongs to the RecR family.</text>
</comment>
<keyword evidence="4 7" id="KW-0862">Zinc</keyword>
<dbReference type="GO" id="GO:0003677">
    <property type="term" value="F:DNA binding"/>
    <property type="evidence" value="ECO:0007669"/>
    <property type="project" value="UniProtKB-UniRule"/>
</dbReference>
<dbReference type="InterPro" id="IPR006171">
    <property type="entry name" value="TOPRIM_dom"/>
</dbReference>
<accession>A0A1G1W6G2</accession>
<keyword evidence="2 7" id="KW-0227">DNA damage</keyword>
<dbReference type="InterPro" id="IPR023627">
    <property type="entry name" value="Rcmb_RecR"/>
</dbReference>
<dbReference type="PROSITE" id="PS01300">
    <property type="entry name" value="RECR"/>
    <property type="match status" value="1"/>
</dbReference>
<evidence type="ECO:0000313" key="9">
    <source>
        <dbReference type="EMBL" id="OGY23170.1"/>
    </source>
</evidence>
<evidence type="ECO:0000256" key="1">
    <source>
        <dbReference type="ARBA" id="ARBA00022723"/>
    </source>
</evidence>
<comment type="caution">
    <text evidence="9">The sequence shown here is derived from an EMBL/GenBank/DDBJ whole genome shotgun (WGS) entry which is preliminary data.</text>
</comment>
<sequence>MRIPKSVEAVIVEFEKLPGIGPKTAERLTYHLLNAPKEYAAQLASAVVDLKEKTTICETCFNITEVNPCEICSAEGRDKSAIMIVEEPLDVSALEKSRAYRGLYHILGGCIAPLQGIGPEHLRIKELLNRLKKGAIKEIILATNPSVEGESTAMYLQKLISPLGIKITRIARGLPVGADLEYADEVTLSRAIEGRMEY</sequence>
<evidence type="ECO:0000256" key="6">
    <source>
        <dbReference type="ARBA" id="ARBA00023204"/>
    </source>
</evidence>
<keyword evidence="6 7" id="KW-0234">DNA repair</keyword>
<dbReference type="SUPFAM" id="SSF111304">
    <property type="entry name" value="Recombination protein RecR"/>
    <property type="match status" value="1"/>
</dbReference>
<dbReference type="GO" id="GO:0006281">
    <property type="term" value="P:DNA repair"/>
    <property type="evidence" value="ECO:0007669"/>
    <property type="project" value="UniProtKB-UniRule"/>
</dbReference>
<evidence type="ECO:0000256" key="5">
    <source>
        <dbReference type="ARBA" id="ARBA00023172"/>
    </source>
</evidence>
<dbReference type="Pfam" id="PF21176">
    <property type="entry name" value="RecR_HhH"/>
    <property type="match status" value="1"/>
</dbReference>
<evidence type="ECO:0000256" key="4">
    <source>
        <dbReference type="ARBA" id="ARBA00022833"/>
    </source>
</evidence>
<dbReference type="AlphaFoldDB" id="A0A1G1W6G2"/>
<dbReference type="PANTHER" id="PTHR30446:SF0">
    <property type="entry name" value="RECOMBINATION PROTEIN RECR"/>
    <property type="match status" value="1"/>
</dbReference>
<name>A0A1G1W6G2_9BACT</name>
<evidence type="ECO:0000256" key="7">
    <source>
        <dbReference type="HAMAP-Rule" id="MF_00017"/>
    </source>
</evidence>
<dbReference type="STRING" id="1802593.A2172_02210"/>
<reference evidence="9 10" key="1">
    <citation type="journal article" date="2016" name="Nat. Commun.">
        <title>Thousands of microbial genomes shed light on interconnected biogeochemical processes in an aquifer system.</title>
        <authorList>
            <person name="Anantharaman K."/>
            <person name="Brown C.T."/>
            <person name="Hug L.A."/>
            <person name="Sharon I."/>
            <person name="Castelle C.J."/>
            <person name="Probst A.J."/>
            <person name="Thomas B.C."/>
            <person name="Singh A."/>
            <person name="Wilkins M.J."/>
            <person name="Karaoz U."/>
            <person name="Brodie E.L."/>
            <person name="Williams K.H."/>
            <person name="Hubbard S.S."/>
            <person name="Banfield J.F."/>
        </authorList>
    </citation>
    <scope>NUCLEOTIDE SEQUENCE [LARGE SCALE GENOMIC DNA]</scope>
</reference>
<protein>
    <recommendedName>
        <fullName evidence="7">Recombination protein RecR</fullName>
    </recommendedName>
</protein>
<keyword evidence="5 7" id="KW-0233">DNA recombination</keyword>
<dbReference type="Proteomes" id="UP000176631">
    <property type="component" value="Unassembled WGS sequence"/>
</dbReference>
<dbReference type="Pfam" id="PF21175">
    <property type="entry name" value="RecR_C"/>
    <property type="match status" value="1"/>
</dbReference>
<dbReference type="EMBL" id="MHCP01000028">
    <property type="protein sequence ID" value="OGY23170.1"/>
    <property type="molecule type" value="Genomic_DNA"/>
</dbReference>
<dbReference type="PROSITE" id="PS50880">
    <property type="entry name" value="TOPRIM"/>
    <property type="match status" value="1"/>
</dbReference>
<evidence type="ECO:0000256" key="3">
    <source>
        <dbReference type="ARBA" id="ARBA00022771"/>
    </source>
</evidence>
<dbReference type="Pfam" id="PF02132">
    <property type="entry name" value="RecR_ZnF"/>
    <property type="match status" value="1"/>
</dbReference>
<keyword evidence="3 7" id="KW-0863">Zinc-finger</keyword>
<feature type="domain" description="Toprim" evidence="8">
    <location>
        <begin position="80"/>
        <end position="175"/>
    </location>
</feature>
<gene>
    <name evidence="7" type="primary">recR</name>
    <name evidence="9" type="ORF">A2172_02210</name>
</gene>
<feature type="zinc finger region" description="C4-type" evidence="7">
    <location>
        <begin position="57"/>
        <end position="72"/>
    </location>
</feature>
<evidence type="ECO:0000256" key="2">
    <source>
        <dbReference type="ARBA" id="ARBA00022763"/>
    </source>
</evidence>
<organism evidence="9 10">
    <name type="scientific">Candidatus Woykebacteria bacterium RBG_13_40_15</name>
    <dbReference type="NCBI Taxonomy" id="1802593"/>
    <lineage>
        <taxon>Bacteria</taxon>
        <taxon>Candidatus Woykeibacteriota</taxon>
    </lineage>
</organism>
<evidence type="ECO:0000313" key="10">
    <source>
        <dbReference type="Proteomes" id="UP000176631"/>
    </source>
</evidence>
<dbReference type="SMART" id="SM00493">
    <property type="entry name" value="TOPRIM"/>
    <property type="match status" value="1"/>
</dbReference>
<dbReference type="GO" id="GO:0006310">
    <property type="term" value="P:DNA recombination"/>
    <property type="evidence" value="ECO:0007669"/>
    <property type="project" value="UniProtKB-UniRule"/>
</dbReference>
<proteinExistence type="inferred from homology"/>
<dbReference type="NCBIfam" id="TIGR00615">
    <property type="entry name" value="recR"/>
    <property type="match status" value="1"/>
</dbReference>
<dbReference type="CDD" id="cd01025">
    <property type="entry name" value="TOPRIM_recR"/>
    <property type="match status" value="1"/>
</dbReference>
<keyword evidence="1 7" id="KW-0479">Metal-binding</keyword>
<comment type="function">
    <text evidence="7">May play a role in DNA repair. It seems to be involved in an RecBC-independent recombinational process of DNA repair. It may act with RecF and RecO.</text>
</comment>
<dbReference type="HAMAP" id="MF_00017">
    <property type="entry name" value="RecR"/>
    <property type="match status" value="1"/>
</dbReference>